<keyword evidence="5" id="KW-0479">Metal-binding</keyword>
<reference evidence="17" key="1">
    <citation type="submission" date="2020-10" db="EMBL/GenBank/DDBJ databases">
        <title>Chromosome-scale genome assembly of the Allis shad, Alosa alosa.</title>
        <authorList>
            <person name="Margot Z."/>
            <person name="Christophe K."/>
            <person name="Cabau C."/>
            <person name="Louis A."/>
            <person name="Berthelot C."/>
            <person name="Parey E."/>
            <person name="Roest Crollius H."/>
            <person name="Montfort J."/>
            <person name="Robinson-Rechavi M."/>
            <person name="Bucao C."/>
            <person name="Bouchez O."/>
            <person name="Gislard M."/>
            <person name="Lluch J."/>
            <person name="Milhes M."/>
            <person name="Lampietro C."/>
            <person name="Lopez Roques C."/>
            <person name="Donnadieu C."/>
            <person name="Braasch I."/>
            <person name="Desvignes T."/>
            <person name="Postlethwait J."/>
            <person name="Bobe J."/>
            <person name="Guiguen Y."/>
        </authorList>
    </citation>
    <scope>NUCLEOTIDE SEQUENCE</scope>
    <source>
        <strain evidence="17">M-15738</strain>
        <tissue evidence="17">Blood</tissue>
    </source>
</reference>
<keyword evidence="4 14" id="KW-0812">Transmembrane</keyword>
<dbReference type="Gene3D" id="2.60.40.60">
    <property type="entry name" value="Cadherins"/>
    <property type="match status" value="5"/>
</dbReference>
<evidence type="ECO:0000256" key="10">
    <source>
        <dbReference type="ARBA" id="ARBA00022989"/>
    </source>
</evidence>
<evidence type="ECO:0000313" key="18">
    <source>
        <dbReference type="Proteomes" id="UP000823561"/>
    </source>
</evidence>
<protein>
    <recommendedName>
        <fullName evidence="16">Cadherin domain-containing protein</fullName>
    </recommendedName>
</protein>
<evidence type="ECO:0000256" key="3">
    <source>
        <dbReference type="ARBA" id="ARBA00022475"/>
    </source>
</evidence>
<evidence type="ECO:0000256" key="14">
    <source>
        <dbReference type="SAM" id="Phobius"/>
    </source>
</evidence>
<gene>
    <name evidence="17" type="ORF">AALO_G00121940</name>
</gene>
<evidence type="ECO:0000259" key="16">
    <source>
        <dbReference type="PROSITE" id="PS50268"/>
    </source>
</evidence>
<feature type="domain" description="Cadherin" evidence="16">
    <location>
        <begin position="475"/>
        <end position="584"/>
    </location>
</feature>
<dbReference type="PROSITE" id="PS00232">
    <property type="entry name" value="CADHERIN_1"/>
    <property type="match status" value="2"/>
</dbReference>
<dbReference type="EMBL" id="JADWDJ010000009">
    <property type="protein sequence ID" value="KAG5275578.1"/>
    <property type="molecule type" value="Genomic_DNA"/>
</dbReference>
<evidence type="ECO:0000256" key="6">
    <source>
        <dbReference type="ARBA" id="ARBA00022737"/>
    </source>
</evidence>
<sequence>MSISKVCALLLLAISVVCMKSVEANSHRRCKREWILPPAKLEENVDYTEREYIAKIRSDFDEVQKVKYSLIGPGANEHPVNRFIIDPDTGYVKVTKILDREEIHQYNLTGIAMFLDGTEAEEAIELTVFVVDQNDNPPKFDIHISTVRECSTVGTVIMNVTAHDEDQKGTVNSKIAYSIIKQEPPGSGMLFSIDRDTGQLFVNEPTLDRETQDFYELIVQGVDLDGATNGITAVGTVKITVQDINDNVPTLEKEEYAGNVDEGAVDVVVMRIKALDVDLKDSDNWLVVFNIVSGNEEDLFTIHTDPKTNEGLLKLIKHVDYEKTKKLNLQLEMENVAPFVNGTALALRLEWPDQDLDAKPENPEEIELHSVMAVYPAVDGDTGEDLDDVKYAEGFDPDNWLTIDEDTAEIRLNKMPDRESPFLKNGTYYAEVLCLVQDGSGRTATGTIAINVQDSNDNCPKLTSTYQNICTDSKVVYMSAIDEDFSPNGEPFHFSIISEQTTGPWETEKLNGTAVALHSVEPLWPGVYTITVEVTDAQGLSCPDKQTLELEVCTCTDGYGCSLRGYVGADGSSLSSVSFGAPLFGVLLAGLSVVLVVPLLLLFCQCGSVAGMADRFMDLPFDVQEYLMPYHTEGKGEDKGVPTYLLPVTMIKAAAPVALSSAVEQQTTQMSSSTYSQMMQMSQFQPSQHVEMDMRSMAEYAAIGQANTLSAHQRGSTYRAVTRQESRQAGLADLYEDIALPDDFLMEYFAQIFAGENL</sequence>
<feature type="domain" description="Cadherin" evidence="16">
    <location>
        <begin position="146"/>
        <end position="251"/>
    </location>
</feature>
<evidence type="ECO:0000256" key="1">
    <source>
        <dbReference type="ARBA" id="ARBA00004236"/>
    </source>
</evidence>
<dbReference type="AlphaFoldDB" id="A0AAV6GKD6"/>
<feature type="domain" description="Cadherin" evidence="16">
    <location>
        <begin position="252"/>
        <end position="362"/>
    </location>
</feature>
<evidence type="ECO:0000256" key="2">
    <source>
        <dbReference type="ARBA" id="ARBA00004568"/>
    </source>
</evidence>
<evidence type="ECO:0000256" key="4">
    <source>
        <dbReference type="ARBA" id="ARBA00022692"/>
    </source>
</evidence>
<dbReference type="InterPro" id="IPR002126">
    <property type="entry name" value="Cadherin-like_dom"/>
</dbReference>
<keyword evidence="12" id="KW-0325">Glycoprotein</keyword>
<keyword evidence="7 13" id="KW-0106">Calcium</keyword>
<evidence type="ECO:0000256" key="7">
    <source>
        <dbReference type="ARBA" id="ARBA00022837"/>
    </source>
</evidence>
<feature type="domain" description="Cadherin" evidence="16">
    <location>
        <begin position="58"/>
        <end position="140"/>
    </location>
</feature>
<dbReference type="PROSITE" id="PS50268">
    <property type="entry name" value="CADHERIN_2"/>
    <property type="match status" value="5"/>
</dbReference>
<evidence type="ECO:0000256" key="9">
    <source>
        <dbReference type="ARBA" id="ARBA00022949"/>
    </source>
</evidence>
<keyword evidence="8" id="KW-0130">Cell adhesion</keyword>
<dbReference type="FunFam" id="2.60.40.60:FF:000031">
    <property type="entry name" value="Cadherin 3"/>
    <property type="match status" value="1"/>
</dbReference>
<keyword evidence="3" id="KW-1003">Cell membrane</keyword>
<keyword evidence="9" id="KW-0965">Cell junction</keyword>
<evidence type="ECO:0000256" key="15">
    <source>
        <dbReference type="SAM" id="SignalP"/>
    </source>
</evidence>
<dbReference type="InterPro" id="IPR050971">
    <property type="entry name" value="Cadherin-domain_protein"/>
</dbReference>
<evidence type="ECO:0000256" key="11">
    <source>
        <dbReference type="ARBA" id="ARBA00023136"/>
    </source>
</evidence>
<dbReference type="SUPFAM" id="SSF49313">
    <property type="entry name" value="Cadherin-like"/>
    <property type="match status" value="5"/>
</dbReference>
<dbReference type="PANTHER" id="PTHR24025:SF32">
    <property type="entry name" value="DESMOGLEIN-2"/>
    <property type="match status" value="1"/>
</dbReference>
<feature type="transmembrane region" description="Helical" evidence="14">
    <location>
        <begin position="583"/>
        <end position="603"/>
    </location>
</feature>
<comment type="caution">
    <text evidence="17">The sequence shown here is derived from an EMBL/GenBank/DDBJ whole genome shotgun (WGS) entry which is preliminary data.</text>
</comment>
<dbReference type="Proteomes" id="UP000823561">
    <property type="component" value="Chromosome 9"/>
</dbReference>
<feature type="signal peptide" evidence="15">
    <location>
        <begin position="1"/>
        <end position="24"/>
    </location>
</feature>
<organism evidence="17 18">
    <name type="scientific">Alosa alosa</name>
    <name type="common">allis shad</name>
    <dbReference type="NCBI Taxonomy" id="278164"/>
    <lineage>
        <taxon>Eukaryota</taxon>
        <taxon>Metazoa</taxon>
        <taxon>Chordata</taxon>
        <taxon>Craniata</taxon>
        <taxon>Vertebrata</taxon>
        <taxon>Euteleostomi</taxon>
        <taxon>Actinopterygii</taxon>
        <taxon>Neopterygii</taxon>
        <taxon>Teleostei</taxon>
        <taxon>Clupei</taxon>
        <taxon>Clupeiformes</taxon>
        <taxon>Clupeoidei</taxon>
        <taxon>Clupeidae</taxon>
        <taxon>Alosa</taxon>
    </lineage>
</organism>
<dbReference type="PANTHER" id="PTHR24025">
    <property type="entry name" value="DESMOGLEIN FAMILY MEMBER"/>
    <property type="match status" value="1"/>
</dbReference>
<keyword evidence="6" id="KW-0677">Repeat</keyword>
<dbReference type="PRINTS" id="PR00205">
    <property type="entry name" value="CADHERIN"/>
</dbReference>
<keyword evidence="15" id="KW-0732">Signal</keyword>
<feature type="domain" description="Cadherin" evidence="16">
    <location>
        <begin position="363"/>
        <end position="462"/>
    </location>
</feature>
<feature type="chain" id="PRO_5043585612" description="Cadherin domain-containing protein" evidence="15">
    <location>
        <begin position="25"/>
        <end position="758"/>
    </location>
</feature>
<dbReference type="InterPro" id="IPR020894">
    <property type="entry name" value="Cadherin_CS"/>
</dbReference>
<dbReference type="FunFam" id="2.60.40.60:FF:000083">
    <property type="entry name" value="Desmoglein 1"/>
    <property type="match status" value="1"/>
</dbReference>
<evidence type="ECO:0000256" key="13">
    <source>
        <dbReference type="PROSITE-ProRule" id="PRU00043"/>
    </source>
</evidence>
<dbReference type="InterPro" id="IPR015919">
    <property type="entry name" value="Cadherin-like_sf"/>
</dbReference>
<dbReference type="GO" id="GO:0055113">
    <property type="term" value="P:epiboly involved in gastrulation with mouth forming second"/>
    <property type="evidence" value="ECO:0007669"/>
    <property type="project" value="UniProtKB-ARBA"/>
</dbReference>
<dbReference type="FunFam" id="2.60.40.60:FF:000068">
    <property type="entry name" value="Desmoglein 1"/>
    <property type="match status" value="1"/>
</dbReference>
<accession>A0AAV6GKD6</accession>
<dbReference type="GO" id="GO:0007156">
    <property type="term" value="P:homophilic cell adhesion via plasma membrane adhesion molecules"/>
    <property type="evidence" value="ECO:0007669"/>
    <property type="project" value="InterPro"/>
</dbReference>
<keyword evidence="11 14" id="KW-0472">Membrane</keyword>
<dbReference type="SMART" id="SM00112">
    <property type="entry name" value="CA"/>
    <property type="match status" value="4"/>
</dbReference>
<keyword evidence="10 14" id="KW-1133">Transmembrane helix</keyword>
<proteinExistence type="predicted"/>
<dbReference type="GO" id="GO:0005509">
    <property type="term" value="F:calcium ion binding"/>
    <property type="evidence" value="ECO:0007669"/>
    <property type="project" value="UniProtKB-UniRule"/>
</dbReference>
<comment type="subcellular location">
    <subcellularLocation>
        <location evidence="2">Cell junction</location>
        <location evidence="2">Desmosome</location>
    </subcellularLocation>
    <subcellularLocation>
        <location evidence="1">Cell membrane</location>
    </subcellularLocation>
</comment>
<keyword evidence="18" id="KW-1185">Reference proteome</keyword>
<evidence type="ECO:0000256" key="8">
    <source>
        <dbReference type="ARBA" id="ARBA00022889"/>
    </source>
</evidence>
<evidence type="ECO:0000256" key="5">
    <source>
        <dbReference type="ARBA" id="ARBA00022723"/>
    </source>
</evidence>
<dbReference type="Pfam" id="PF00028">
    <property type="entry name" value="Cadherin"/>
    <property type="match status" value="3"/>
</dbReference>
<dbReference type="GO" id="GO:0005886">
    <property type="term" value="C:plasma membrane"/>
    <property type="evidence" value="ECO:0007669"/>
    <property type="project" value="UniProtKB-SubCell"/>
</dbReference>
<dbReference type="GO" id="GO:0030057">
    <property type="term" value="C:desmosome"/>
    <property type="evidence" value="ECO:0007669"/>
    <property type="project" value="UniProtKB-SubCell"/>
</dbReference>
<evidence type="ECO:0000313" key="17">
    <source>
        <dbReference type="EMBL" id="KAG5275578.1"/>
    </source>
</evidence>
<name>A0AAV6GKD6_9TELE</name>
<evidence type="ECO:0000256" key="12">
    <source>
        <dbReference type="ARBA" id="ARBA00023180"/>
    </source>
</evidence>
<dbReference type="FunFam" id="2.60.40.60:FF:000011">
    <property type="entry name" value="Cadherin 1"/>
    <property type="match status" value="1"/>
</dbReference>
<dbReference type="CDD" id="cd11304">
    <property type="entry name" value="Cadherin_repeat"/>
    <property type="match status" value="3"/>
</dbReference>